<evidence type="ECO:0000259" key="2">
    <source>
        <dbReference type="Pfam" id="PF13867"/>
    </source>
</evidence>
<proteinExistence type="predicted"/>
<protein>
    <recommendedName>
        <fullName evidence="2">Histone deacetylase complex subunit SAP30 Sin3 binding domain-containing protein</fullName>
    </recommendedName>
</protein>
<dbReference type="Proteomes" id="UP001648503">
    <property type="component" value="Unassembled WGS sequence"/>
</dbReference>
<feature type="region of interest" description="Disordered" evidence="1">
    <location>
        <begin position="124"/>
        <end position="149"/>
    </location>
</feature>
<organism evidence="3 4">
    <name type="scientific">Batrachochytrium salamandrivorans</name>
    <dbReference type="NCBI Taxonomy" id="1357716"/>
    <lineage>
        <taxon>Eukaryota</taxon>
        <taxon>Fungi</taxon>
        <taxon>Fungi incertae sedis</taxon>
        <taxon>Chytridiomycota</taxon>
        <taxon>Chytridiomycota incertae sedis</taxon>
        <taxon>Chytridiomycetes</taxon>
        <taxon>Rhizophydiales</taxon>
        <taxon>Rhizophydiales incertae sedis</taxon>
        <taxon>Batrachochytrium</taxon>
    </lineage>
</organism>
<feature type="domain" description="Histone deacetylase complex subunit SAP30 Sin3 binding" evidence="2">
    <location>
        <begin position="145"/>
        <end position="177"/>
    </location>
</feature>
<accession>A0ABQ8F1H1</accession>
<keyword evidence="4" id="KW-1185">Reference proteome</keyword>
<dbReference type="InterPro" id="IPR025718">
    <property type="entry name" value="SAP30_Sin3-bd"/>
</dbReference>
<evidence type="ECO:0000313" key="4">
    <source>
        <dbReference type="Proteomes" id="UP001648503"/>
    </source>
</evidence>
<comment type="caution">
    <text evidence="3">The sequence shown here is derived from an EMBL/GenBank/DDBJ whole genome shotgun (WGS) entry which is preliminary data.</text>
</comment>
<dbReference type="Gene3D" id="6.10.160.20">
    <property type="match status" value="1"/>
</dbReference>
<dbReference type="EMBL" id="JAFCIX010000436">
    <property type="protein sequence ID" value="KAH6590178.1"/>
    <property type="molecule type" value="Genomic_DNA"/>
</dbReference>
<sequence length="199" mass="21955">MSSTRVRHSSSMQYTPRSNTHIDSSTQSNSTYRHGTKRKRNAPGQSSVEDIASAGSLSLHGAMYETTAPSYAHLDFSAWTEASLRKYGKTFALDSVLFGDAAASSPPLKKRMAPADTPAYTMTVSNLRGRPSKGEMMASRARSRSPQSERDALISAVSSHFKEQEIDEANVVADFLYCISHRDKKLRLPPHMLLLRQSS</sequence>
<feature type="compositionally biased region" description="Polar residues" evidence="1">
    <location>
        <begin position="9"/>
        <end position="33"/>
    </location>
</feature>
<gene>
    <name evidence="3" type="ORF">BASA50_009591</name>
</gene>
<feature type="region of interest" description="Disordered" evidence="1">
    <location>
        <begin position="1"/>
        <end position="48"/>
    </location>
</feature>
<dbReference type="Pfam" id="PF13867">
    <property type="entry name" value="SAP30_Sin3_bdg"/>
    <property type="match status" value="1"/>
</dbReference>
<name>A0ABQ8F1H1_9FUNG</name>
<reference evidence="3 4" key="1">
    <citation type="submission" date="2021-02" db="EMBL/GenBank/DDBJ databases">
        <title>Variation within the Batrachochytrium salamandrivorans European outbreak.</title>
        <authorList>
            <person name="Kelly M."/>
            <person name="Pasmans F."/>
            <person name="Shea T.P."/>
            <person name="Munoz J.F."/>
            <person name="Carranza S."/>
            <person name="Cuomo C.A."/>
            <person name="Martel A."/>
        </authorList>
    </citation>
    <scope>NUCLEOTIDE SEQUENCE [LARGE SCALE GENOMIC DNA]</scope>
    <source>
        <strain evidence="3 4">AMFP18/2</strain>
    </source>
</reference>
<dbReference type="InterPro" id="IPR038291">
    <property type="entry name" value="SAP30_C_sf"/>
</dbReference>
<evidence type="ECO:0000313" key="3">
    <source>
        <dbReference type="EMBL" id="KAH6590178.1"/>
    </source>
</evidence>
<evidence type="ECO:0000256" key="1">
    <source>
        <dbReference type="SAM" id="MobiDB-lite"/>
    </source>
</evidence>